<dbReference type="Pfam" id="PF07690">
    <property type="entry name" value="MFS_1"/>
    <property type="match status" value="1"/>
</dbReference>
<dbReference type="AlphaFoldDB" id="A0A9W8TQY2"/>
<comment type="cofactor">
    <cofactor evidence="1">
        <name>FMN</name>
        <dbReference type="ChEBI" id="CHEBI:58210"/>
    </cofactor>
</comment>
<dbReference type="Gene3D" id="1.20.1250.20">
    <property type="entry name" value="MFS general substrate transporter like domains"/>
    <property type="match status" value="1"/>
</dbReference>
<dbReference type="EMBL" id="JANPWZ010000043">
    <property type="protein sequence ID" value="KAJ3579938.1"/>
    <property type="molecule type" value="Genomic_DNA"/>
</dbReference>
<dbReference type="PANTHER" id="PTHR33798">
    <property type="entry name" value="FLAVOPROTEIN OXYGENASE"/>
    <property type="match status" value="1"/>
</dbReference>
<dbReference type="SUPFAM" id="SSF50475">
    <property type="entry name" value="FMN-binding split barrel"/>
    <property type="match status" value="1"/>
</dbReference>
<gene>
    <name evidence="11" type="ORF">NPX13_g622</name>
</gene>
<dbReference type="VEuPathDB" id="FungiDB:F4678DRAFT_472737"/>
<feature type="transmembrane region" description="Helical" evidence="9">
    <location>
        <begin position="485"/>
        <end position="503"/>
    </location>
</feature>
<protein>
    <recommendedName>
        <fullName evidence="10">Flavin reductase like domain-containing protein</fullName>
    </recommendedName>
</protein>
<dbReference type="InterPro" id="IPR011701">
    <property type="entry name" value="MFS"/>
</dbReference>
<dbReference type="VEuPathDB" id="FungiDB:F4678DRAFT_423994"/>
<evidence type="ECO:0000256" key="9">
    <source>
        <dbReference type="SAM" id="Phobius"/>
    </source>
</evidence>
<feature type="transmembrane region" description="Helical" evidence="9">
    <location>
        <begin position="515"/>
        <end position="535"/>
    </location>
</feature>
<evidence type="ECO:0000256" key="4">
    <source>
        <dbReference type="ARBA" id="ARBA00022643"/>
    </source>
</evidence>
<comment type="caution">
    <text evidence="11">The sequence shown here is derived from an EMBL/GenBank/DDBJ whole genome shotgun (WGS) entry which is preliminary data.</text>
</comment>
<feature type="transmembrane region" description="Helical" evidence="9">
    <location>
        <begin position="573"/>
        <end position="596"/>
    </location>
</feature>
<organism evidence="11 12">
    <name type="scientific">Xylaria arbuscula</name>
    <dbReference type="NCBI Taxonomy" id="114810"/>
    <lineage>
        <taxon>Eukaryota</taxon>
        <taxon>Fungi</taxon>
        <taxon>Dikarya</taxon>
        <taxon>Ascomycota</taxon>
        <taxon>Pezizomycotina</taxon>
        <taxon>Sordariomycetes</taxon>
        <taxon>Xylariomycetidae</taxon>
        <taxon>Xylariales</taxon>
        <taxon>Xylariaceae</taxon>
        <taxon>Xylaria</taxon>
    </lineage>
</organism>
<dbReference type="Pfam" id="PF01613">
    <property type="entry name" value="Flavin_Reduct"/>
    <property type="match status" value="1"/>
</dbReference>
<keyword evidence="12" id="KW-1185">Reference proteome</keyword>
<reference evidence="11" key="1">
    <citation type="submission" date="2022-07" db="EMBL/GenBank/DDBJ databases">
        <title>Genome Sequence of Xylaria arbuscula.</title>
        <authorList>
            <person name="Buettner E."/>
        </authorList>
    </citation>
    <scope>NUCLEOTIDE SEQUENCE</scope>
    <source>
        <strain evidence="11">VT107</strain>
    </source>
</reference>
<accession>A0A9W8TQY2</accession>
<dbReference type="Proteomes" id="UP001148614">
    <property type="component" value="Unassembled WGS sequence"/>
</dbReference>
<sequence>MPPLFAYPLPKSRLYSRFAPKCALYTTIGSMRNGVQASRAAAQSNSTFLRKRPLRTVRPISTTKPKAEASNQARNPLVLEAHNFKEIEAKRPNFDHINAPILVTKSPDPNWKYGDGVAIKPPAAALPHKEIDPYAPDRHMVHNYQLLISGIVPRPIGFLSTVSADGKTENLAPFSYFQVVEHDPPMFIVSFSSRRGRMKDTYQNLRDTGECVINTVSENMIEAVNATSIDGPQHISEWDISGLHKAPTSTVKPKRVRESVFSIEGKVEDIKEFKSHAKEGKSLAGMVLIKATRFWVREDAANKDFSHIDLDKLRPVGQLGGMAYGRITSTFDIPRGKWGEEQVKRPRHPPNAGIELFAPPSTPHLPPLSMVAYHQYGAVRQDENSTLSRNSLSFSAGSAGGSSDVGDRLVEARLELPTGHRSSPHKSTKEVVGWKDLPKKDQLLVITLARLSEPLTQTSLQTYMFYQLQWFDPSLPDAVIAGQAGILHASFTAAQFCTAILWGRVADSKLAGRKTVILIGLLGTLISCLGFGFSTSFYQALFFRSLGGITNGNIGVLRTMISETIREKKYQSRAFLILPMTFNIGVIVGPILGGVLSDPAHSYPDLFSSVEFFKRFPYATPNIVSAVFLGTALLLCWLMLEETHDSLRGRRDLGILQVKSAWIQAASALPLHGGARPYTAGGGVGYGYFGRDRDTDAVVSLPVAVGEAWDDTLMEDVPLPFPHDLSHATLPIGSAQLDGAAEPENGTGHLGSHRGGAVCAGGGTVLGTVHGLGQSASSLARTIGPIAGGWLYGVGLNQGLVGGVFWGLAGVAVAGVVFSFWVREGNGHEVWLEGDEE</sequence>
<evidence type="ECO:0000256" key="5">
    <source>
        <dbReference type="ARBA" id="ARBA00022692"/>
    </source>
</evidence>
<evidence type="ECO:0000256" key="3">
    <source>
        <dbReference type="ARBA" id="ARBA00022630"/>
    </source>
</evidence>
<feature type="transmembrane region" description="Helical" evidence="9">
    <location>
        <begin position="616"/>
        <end position="640"/>
    </location>
</feature>
<dbReference type="SUPFAM" id="SSF103473">
    <property type="entry name" value="MFS general substrate transporter"/>
    <property type="match status" value="1"/>
</dbReference>
<evidence type="ECO:0000256" key="7">
    <source>
        <dbReference type="ARBA" id="ARBA00023136"/>
    </source>
</evidence>
<dbReference type="InterPro" id="IPR001958">
    <property type="entry name" value="Tet-R_TetA/multi-R_MdtG-like"/>
</dbReference>
<keyword evidence="4" id="KW-0288">FMN</keyword>
<keyword evidence="7 9" id="KW-0472">Membrane</keyword>
<dbReference type="PANTHER" id="PTHR33798:SF5">
    <property type="entry name" value="FLAVIN REDUCTASE LIKE DOMAIN-CONTAINING PROTEIN"/>
    <property type="match status" value="1"/>
</dbReference>
<evidence type="ECO:0000256" key="6">
    <source>
        <dbReference type="ARBA" id="ARBA00022989"/>
    </source>
</evidence>
<dbReference type="InterPro" id="IPR002563">
    <property type="entry name" value="Flavin_Rdtase-like_dom"/>
</dbReference>
<dbReference type="GO" id="GO:0010181">
    <property type="term" value="F:FMN binding"/>
    <property type="evidence" value="ECO:0007669"/>
    <property type="project" value="InterPro"/>
</dbReference>
<dbReference type="PRINTS" id="PR01035">
    <property type="entry name" value="TCRTETA"/>
</dbReference>
<feature type="transmembrane region" description="Helical" evidence="9">
    <location>
        <begin position="541"/>
        <end position="561"/>
    </location>
</feature>
<proteinExistence type="inferred from homology"/>
<comment type="subcellular location">
    <subcellularLocation>
        <location evidence="2">Membrane</location>
        <topology evidence="2">Multi-pass membrane protein</topology>
    </subcellularLocation>
</comment>
<dbReference type="SMART" id="SM00903">
    <property type="entry name" value="Flavin_Reduct"/>
    <property type="match status" value="1"/>
</dbReference>
<evidence type="ECO:0000313" key="12">
    <source>
        <dbReference type="Proteomes" id="UP001148614"/>
    </source>
</evidence>
<evidence type="ECO:0000313" key="11">
    <source>
        <dbReference type="EMBL" id="KAJ3579938.1"/>
    </source>
</evidence>
<keyword evidence="5 9" id="KW-0812">Transmembrane</keyword>
<dbReference type="GO" id="GO:0016020">
    <property type="term" value="C:membrane"/>
    <property type="evidence" value="ECO:0007669"/>
    <property type="project" value="UniProtKB-SubCell"/>
</dbReference>
<comment type="similarity">
    <text evidence="8">Belongs to the flavoredoxin family.</text>
</comment>
<dbReference type="GO" id="GO:0022857">
    <property type="term" value="F:transmembrane transporter activity"/>
    <property type="evidence" value="ECO:0007669"/>
    <property type="project" value="InterPro"/>
</dbReference>
<keyword evidence="3" id="KW-0285">Flavoprotein</keyword>
<evidence type="ECO:0000256" key="8">
    <source>
        <dbReference type="ARBA" id="ARBA00038054"/>
    </source>
</evidence>
<evidence type="ECO:0000256" key="1">
    <source>
        <dbReference type="ARBA" id="ARBA00001917"/>
    </source>
</evidence>
<dbReference type="InterPro" id="IPR012349">
    <property type="entry name" value="Split_barrel_FMN-bd"/>
</dbReference>
<feature type="domain" description="Flavin reductase like" evidence="10">
    <location>
        <begin position="149"/>
        <end position="306"/>
    </location>
</feature>
<feature type="transmembrane region" description="Helical" evidence="9">
    <location>
        <begin position="800"/>
        <end position="822"/>
    </location>
</feature>
<evidence type="ECO:0000259" key="10">
    <source>
        <dbReference type="SMART" id="SM00903"/>
    </source>
</evidence>
<keyword evidence="6 9" id="KW-1133">Transmembrane helix</keyword>
<evidence type="ECO:0000256" key="2">
    <source>
        <dbReference type="ARBA" id="ARBA00004141"/>
    </source>
</evidence>
<name>A0A9W8TQY2_9PEZI</name>
<dbReference type="InterPro" id="IPR036259">
    <property type="entry name" value="MFS_trans_sf"/>
</dbReference>
<dbReference type="Gene3D" id="2.30.110.10">
    <property type="entry name" value="Electron Transport, Fmn-binding Protein, Chain A"/>
    <property type="match status" value="1"/>
</dbReference>